<dbReference type="Proteomes" id="UP001596481">
    <property type="component" value="Unassembled WGS sequence"/>
</dbReference>
<dbReference type="EMBL" id="JBHTAA010000005">
    <property type="protein sequence ID" value="MFC7203970.1"/>
    <property type="molecule type" value="Genomic_DNA"/>
</dbReference>
<dbReference type="PANTHER" id="PTHR42200">
    <property type="entry name" value="ARCHAEAL FLAGELLA-RELATED PROTEIN F-RELATED"/>
    <property type="match status" value="1"/>
</dbReference>
<gene>
    <name evidence="1" type="ORF">ACFQJC_10620</name>
</gene>
<dbReference type="RefSeq" id="WP_390223302.1">
    <property type="nucleotide sequence ID" value="NZ_JBHTAA010000005.1"/>
</dbReference>
<organism evidence="1 2">
    <name type="scientific">Haloferax namakaokahaiae</name>
    <dbReference type="NCBI Taxonomy" id="1748331"/>
    <lineage>
        <taxon>Archaea</taxon>
        <taxon>Methanobacteriati</taxon>
        <taxon>Methanobacteriota</taxon>
        <taxon>Stenosarchaea group</taxon>
        <taxon>Halobacteria</taxon>
        <taxon>Halobacteriales</taxon>
        <taxon>Haloferacaceae</taxon>
        <taxon>Haloferax</taxon>
    </lineage>
</organism>
<dbReference type="InterPro" id="IPR002774">
    <property type="entry name" value="Flagellin_arc-type"/>
</dbReference>
<protein>
    <submittedName>
        <fullName evidence="1">Fla cluster protein FlaF</fullName>
    </submittedName>
</protein>
<keyword evidence="2" id="KW-1185">Reference proteome</keyword>
<evidence type="ECO:0000313" key="1">
    <source>
        <dbReference type="EMBL" id="MFC7203970.1"/>
    </source>
</evidence>
<proteinExistence type="predicted"/>
<dbReference type="AlphaFoldDB" id="A0ABD5ZFD0"/>
<accession>A0ABD5ZFD0</accession>
<sequence length="145" mass="14916">MGFGVSGSTAIIFLGVLIATGTLYTATSNASENLLEAQDADAEQALERTNTEIVISNATYNASGSDSLVVNITNTGATTLEVDETTLLVDNVYTNTSGVTTVDGNQATNLWYPGEHLVMNVSLGSAPGRVKVVTGTGVAATEEVI</sequence>
<name>A0ABD5ZFD0_9EURY</name>
<dbReference type="PANTHER" id="PTHR42200:SF2">
    <property type="entry name" value="ARCHAEAL FLAGELLA-RELATED PROTEIN F"/>
    <property type="match status" value="1"/>
</dbReference>
<evidence type="ECO:0000313" key="2">
    <source>
        <dbReference type="Proteomes" id="UP001596481"/>
    </source>
</evidence>
<reference evidence="1 2" key="1">
    <citation type="journal article" date="2019" name="Int. J. Syst. Evol. Microbiol.">
        <title>The Global Catalogue of Microorganisms (GCM) 10K type strain sequencing project: providing services to taxonomists for standard genome sequencing and annotation.</title>
        <authorList>
            <consortium name="The Broad Institute Genomics Platform"/>
            <consortium name="The Broad Institute Genome Sequencing Center for Infectious Disease"/>
            <person name="Wu L."/>
            <person name="Ma J."/>
        </authorList>
    </citation>
    <scope>NUCLEOTIDE SEQUENCE [LARGE SCALE GENOMIC DNA]</scope>
    <source>
        <strain evidence="1 2">DSM 29988</strain>
    </source>
</reference>
<comment type="caution">
    <text evidence="1">The sequence shown here is derived from an EMBL/GenBank/DDBJ whole genome shotgun (WGS) entry which is preliminary data.</text>
</comment>